<evidence type="ECO:0000256" key="1">
    <source>
        <dbReference type="SAM" id="MobiDB-lite"/>
    </source>
</evidence>
<evidence type="ECO:0000313" key="2">
    <source>
        <dbReference type="EMBL" id="MDP9648618.1"/>
    </source>
</evidence>
<gene>
    <name evidence="2" type="ORF">J2793_004064</name>
</gene>
<comment type="caution">
    <text evidence="2">The sequence shown here is derived from an EMBL/GenBank/DDBJ whole genome shotgun (WGS) entry which is preliminary data.</text>
</comment>
<organism evidence="2 3">
    <name type="scientific">Paraburkholderia caledonica</name>
    <dbReference type="NCBI Taxonomy" id="134536"/>
    <lineage>
        <taxon>Bacteria</taxon>
        <taxon>Pseudomonadati</taxon>
        <taxon>Pseudomonadota</taxon>
        <taxon>Betaproteobacteria</taxon>
        <taxon>Burkholderiales</taxon>
        <taxon>Burkholderiaceae</taxon>
        <taxon>Paraburkholderia</taxon>
    </lineage>
</organism>
<dbReference type="EMBL" id="JAURTK010000004">
    <property type="protein sequence ID" value="MDP9648618.1"/>
    <property type="molecule type" value="Genomic_DNA"/>
</dbReference>
<dbReference type="AlphaFoldDB" id="A0AB73IF38"/>
<proteinExistence type="predicted"/>
<name>A0AB73IF38_9BURK</name>
<accession>A0AB73IF38</accession>
<sequence length="41" mass="4501">MDAELIAKPLAMMLTDGKSKSEKTGRWTTKGTRKTLDGFVS</sequence>
<reference evidence="2" key="1">
    <citation type="submission" date="2023-07" db="EMBL/GenBank/DDBJ databases">
        <title>Sorghum-associated microbial communities from plants grown in Nebraska, USA.</title>
        <authorList>
            <person name="Schachtman D."/>
        </authorList>
    </citation>
    <scope>NUCLEOTIDE SEQUENCE</scope>
    <source>
        <strain evidence="2">DS1061</strain>
    </source>
</reference>
<feature type="region of interest" description="Disordered" evidence="1">
    <location>
        <begin position="17"/>
        <end position="41"/>
    </location>
</feature>
<protein>
    <submittedName>
        <fullName evidence="2">Uncharacterized protein</fullName>
    </submittedName>
</protein>
<dbReference type="Proteomes" id="UP001229486">
    <property type="component" value="Unassembled WGS sequence"/>
</dbReference>
<evidence type="ECO:0000313" key="3">
    <source>
        <dbReference type="Proteomes" id="UP001229486"/>
    </source>
</evidence>